<dbReference type="AlphaFoldDB" id="A0AAP0BKE1"/>
<sequence>MDLAIIITVVQPDKHILTMETNEESIKNIEKYSNNLTGTFNPGCYFFMHANSFQHFNHESEHNAEVSFQVSPGKCSNKDDNFEQNPPGPCHILKNLNDNDVF</sequence>
<dbReference type="Proteomes" id="UP001418222">
    <property type="component" value="Unassembled WGS sequence"/>
</dbReference>
<evidence type="ECO:0000256" key="1">
    <source>
        <dbReference type="SAM" id="MobiDB-lite"/>
    </source>
</evidence>
<evidence type="ECO:0000313" key="2">
    <source>
        <dbReference type="EMBL" id="KAK8942754.1"/>
    </source>
</evidence>
<accession>A0AAP0BKE1</accession>
<name>A0AAP0BKE1_9ASPA</name>
<evidence type="ECO:0000313" key="3">
    <source>
        <dbReference type="Proteomes" id="UP001418222"/>
    </source>
</evidence>
<organism evidence="2 3">
    <name type="scientific">Platanthera zijinensis</name>
    <dbReference type="NCBI Taxonomy" id="2320716"/>
    <lineage>
        <taxon>Eukaryota</taxon>
        <taxon>Viridiplantae</taxon>
        <taxon>Streptophyta</taxon>
        <taxon>Embryophyta</taxon>
        <taxon>Tracheophyta</taxon>
        <taxon>Spermatophyta</taxon>
        <taxon>Magnoliopsida</taxon>
        <taxon>Liliopsida</taxon>
        <taxon>Asparagales</taxon>
        <taxon>Orchidaceae</taxon>
        <taxon>Orchidoideae</taxon>
        <taxon>Orchideae</taxon>
        <taxon>Orchidinae</taxon>
        <taxon>Platanthera</taxon>
    </lineage>
</organism>
<protein>
    <submittedName>
        <fullName evidence="2">Uncharacterized protein</fullName>
    </submittedName>
</protein>
<comment type="caution">
    <text evidence="2">The sequence shown here is derived from an EMBL/GenBank/DDBJ whole genome shotgun (WGS) entry which is preliminary data.</text>
</comment>
<feature type="region of interest" description="Disordered" evidence="1">
    <location>
        <begin position="77"/>
        <end position="102"/>
    </location>
</feature>
<keyword evidence="3" id="KW-1185">Reference proteome</keyword>
<proteinExistence type="predicted"/>
<dbReference type="EMBL" id="JBBWWQ010000007">
    <property type="protein sequence ID" value="KAK8942754.1"/>
    <property type="molecule type" value="Genomic_DNA"/>
</dbReference>
<reference evidence="2 3" key="1">
    <citation type="journal article" date="2022" name="Nat. Plants">
        <title>Genomes of leafy and leafless Platanthera orchids illuminate the evolution of mycoheterotrophy.</title>
        <authorList>
            <person name="Li M.H."/>
            <person name="Liu K.W."/>
            <person name="Li Z."/>
            <person name="Lu H.C."/>
            <person name="Ye Q.L."/>
            <person name="Zhang D."/>
            <person name="Wang J.Y."/>
            <person name="Li Y.F."/>
            <person name="Zhong Z.M."/>
            <person name="Liu X."/>
            <person name="Yu X."/>
            <person name="Liu D.K."/>
            <person name="Tu X.D."/>
            <person name="Liu B."/>
            <person name="Hao Y."/>
            <person name="Liao X.Y."/>
            <person name="Jiang Y.T."/>
            <person name="Sun W.H."/>
            <person name="Chen J."/>
            <person name="Chen Y.Q."/>
            <person name="Ai Y."/>
            <person name="Zhai J.W."/>
            <person name="Wu S.S."/>
            <person name="Zhou Z."/>
            <person name="Hsiao Y.Y."/>
            <person name="Wu W.L."/>
            <person name="Chen Y.Y."/>
            <person name="Lin Y.F."/>
            <person name="Hsu J.L."/>
            <person name="Li C.Y."/>
            <person name="Wang Z.W."/>
            <person name="Zhao X."/>
            <person name="Zhong W.Y."/>
            <person name="Ma X.K."/>
            <person name="Ma L."/>
            <person name="Huang J."/>
            <person name="Chen G.Z."/>
            <person name="Huang M.Z."/>
            <person name="Huang L."/>
            <person name="Peng D.H."/>
            <person name="Luo Y.B."/>
            <person name="Zou S.Q."/>
            <person name="Chen S.P."/>
            <person name="Lan S."/>
            <person name="Tsai W.C."/>
            <person name="Van de Peer Y."/>
            <person name="Liu Z.J."/>
        </authorList>
    </citation>
    <scope>NUCLEOTIDE SEQUENCE [LARGE SCALE GENOMIC DNA]</scope>
    <source>
        <strain evidence="2">Lor287</strain>
    </source>
</reference>
<gene>
    <name evidence="2" type="ORF">KSP39_PZI009203</name>
</gene>